<accession>A0A7J9NWC6</accession>
<dbReference type="GO" id="GO:0003677">
    <property type="term" value="F:DNA binding"/>
    <property type="evidence" value="ECO:0007669"/>
    <property type="project" value="UniProtKB-KW"/>
</dbReference>
<evidence type="ECO:0000256" key="1">
    <source>
        <dbReference type="ARBA" id="ARBA00022908"/>
    </source>
</evidence>
<sequence>MVSDFKKEDVLESVTPKNADEKGKKKVKGKKQKPVITLEFEKDLMESKGIGDLDIIGENNSENEEKTLSDKDYIEKWKNLYEEKRKGAVAQSTLENELSKLPVFFRYTIKIGKNPTELTKNDFIKFFDYLQNIKKPHDNRKYKKNNSKKSSKPLSRNTIWKYYLLLKTFYLLLELNNFDEFSEYNEKIPQIKKATKSDHYDPLLKEHFDEIIRRIIRSTSRTRVRDVLALMILWDSGARVSEVLNLTYKDCDFKKGRFKFFDTKNGENRTVICSHGTLDMLNKYLNRINIKKSPDDPIIQLSAKGKRKTKKEDDDTVGTNHLSRKITDLVRKLKKEGIIENNMRIVLHSLRHGRAYALYKAGVPIPKIQHLLGHKDQRITLDYIHSFTDYMDTLDDLQKQLDRE</sequence>
<reference evidence="6 7" key="1">
    <citation type="submission" date="2020-07" db="EMBL/GenBank/DDBJ databases">
        <title>Genomic Encyclopedia of Type Strains, Phase IV (KMG-V): Genome sequencing to study the core and pangenomes of soil and plant-associated prokaryotes.</title>
        <authorList>
            <person name="Whitman W."/>
        </authorList>
    </citation>
    <scope>NUCLEOTIDE SEQUENCE [LARGE SCALE GENOMIC DNA]</scope>
    <source>
        <strain evidence="6 7">A1</strain>
    </source>
</reference>
<dbReference type="PROSITE" id="PS51898">
    <property type="entry name" value="TYR_RECOMBINASE"/>
    <property type="match status" value="1"/>
</dbReference>
<keyword evidence="1" id="KW-0229">DNA integration</keyword>
<evidence type="ECO:0000256" key="3">
    <source>
        <dbReference type="ARBA" id="ARBA00023172"/>
    </source>
</evidence>
<feature type="region of interest" description="Disordered" evidence="4">
    <location>
        <begin position="1"/>
        <end position="30"/>
    </location>
</feature>
<evidence type="ECO:0000259" key="5">
    <source>
        <dbReference type="PROSITE" id="PS51898"/>
    </source>
</evidence>
<proteinExistence type="predicted"/>
<evidence type="ECO:0000256" key="4">
    <source>
        <dbReference type="SAM" id="MobiDB-lite"/>
    </source>
</evidence>
<protein>
    <submittedName>
        <fullName evidence="6">Integrase/recombinase XerD</fullName>
    </submittedName>
</protein>
<feature type="compositionally biased region" description="Basic and acidic residues" evidence="4">
    <location>
        <begin position="1"/>
        <end position="10"/>
    </location>
</feature>
<dbReference type="EMBL" id="JACDUH010000002">
    <property type="protein sequence ID" value="MBA2851565.1"/>
    <property type="molecule type" value="Genomic_DNA"/>
</dbReference>
<feature type="domain" description="Tyr recombinase" evidence="5">
    <location>
        <begin position="198"/>
        <end position="396"/>
    </location>
</feature>
<dbReference type="SUPFAM" id="SSF56349">
    <property type="entry name" value="DNA breaking-rejoining enzymes"/>
    <property type="match status" value="1"/>
</dbReference>
<dbReference type="InterPro" id="IPR002104">
    <property type="entry name" value="Integrase_catalytic"/>
</dbReference>
<dbReference type="Pfam" id="PF00589">
    <property type="entry name" value="Phage_integrase"/>
    <property type="match status" value="1"/>
</dbReference>
<keyword evidence="2" id="KW-0238">DNA-binding</keyword>
<dbReference type="Proteomes" id="UP000564425">
    <property type="component" value="Unassembled WGS sequence"/>
</dbReference>
<keyword evidence="3" id="KW-0233">DNA recombination</keyword>
<dbReference type="Gene3D" id="1.10.443.10">
    <property type="entry name" value="Intergrase catalytic core"/>
    <property type="match status" value="1"/>
</dbReference>
<comment type="caution">
    <text evidence="6">The sequence shown here is derived from an EMBL/GenBank/DDBJ whole genome shotgun (WGS) entry which is preliminary data.</text>
</comment>
<organism evidence="6 7">
    <name type="scientific">Methanococcus maripaludis</name>
    <name type="common">Methanococcus deltae</name>
    <dbReference type="NCBI Taxonomy" id="39152"/>
    <lineage>
        <taxon>Archaea</taxon>
        <taxon>Methanobacteriati</taxon>
        <taxon>Methanobacteriota</taxon>
        <taxon>Methanomada group</taxon>
        <taxon>Methanococci</taxon>
        <taxon>Methanococcales</taxon>
        <taxon>Methanococcaceae</taxon>
        <taxon>Methanococcus</taxon>
    </lineage>
</organism>
<gene>
    <name evidence="6" type="ORF">HNP86_001718</name>
</gene>
<dbReference type="RefSeq" id="WP_181501365.1">
    <property type="nucleotide sequence ID" value="NZ_JACDUH010000002.1"/>
</dbReference>
<dbReference type="PANTHER" id="PTHR30349:SF41">
    <property type="entry name" value="INTEGRASE_RECOMBINASE PROTEIN MJ0367-RELATED"/>
    <property type="match status" value="1"/>
</dbReference>
<dbReference type="CDD" id="cd00397">
    <property type="entry name" value="DNA_BRE_C"/>
    <property type="match status" value="1"/>
</dbReference>
<dbReference type="InterPro" id="IPR050090">
    <property type="entry name" value="Tyrosine_recombinase_XerCD"/>
</dbReference>
<dbReference type="InterPro" id="IPR013762">
    <property type="entry name" value="Integrase-like_cat_sf"/>
</dbReference>
<evidence type="ECO:0000313" key="6">
    <source>
        <dbReference type="EMBL" id="MBA2851565.1"/>
    </source>
</evidence>
<evidence type="ECO:0000256" key="2">
    <source>
        <dbReference type="ARBA" id="ARBA00023125"/>
    </source>
</evidence>
<dbReference type="PANTHER" id="PTHR30349">
    <property type="entry name" value="PHAGE INTEGRASE-RELATED"/>
    <property type="match status" value="1"/>
</dbReference>
<dbReference type="GO" id="GO:0006310">
    <property type="term" value="P:DNA recombination"/>
    <property type="evidence" value="ECO:0007669"/>
    <property type="project" value="UniProtKB-KW"/>
</dbReference>
<name>A0A7J9NWC6_METMI</name>
<dbReference type="AlphaFoldDB" id="A0A7J9NWC6"/>
<dbReference type="GO" id="GO:0015074">
    <property type="term" value="P:DNA integration"/>
    <property type="evidence" value="ECO:0007669"/>
    <property type="project" value="UniProtKB-KW"/>
</dbReference>
<dbReference type="InterPro" id="IPR011010">
    <property type="entry name" value="DNA_brk_join_enz"/>
</dbReference>
<evidence type="ECO:0000313" key="7">
    <source>
        <dbReference type="Proteomes" id="UP000564425"/>
    </source>
</evidence>